<sequence length="370" mass="37482">MVSTSVIFSAVAALAVAVQNANAHGYMYIPLAEFDGTATSSWVVQIEPQWSGDWDTCSSDDSDCLTSVYTSLKSSNGYSDIRTLLDSDMSLYGADCGYTNADATAKDPPSTGDATFSRGMVHVGPCEIWLDDTMVLSNDDCLTAYGDGTVDTKSVFTPVDYSSCSTSGCMLRFYWLAFQGVDSEIVWQVYKDCVPLTGPASGDSSSTSTTTTSSTTTTTSSTTGNEAATSTSDDTTTTASSATSDTNTASTTTSSAPTDESTTITGTSTTESLTATGDSTATTSSATTGGSWTSGSSTNNGGNSWTSTGSTATTSSGSSWASGGSSTNAWTSGSSTTNTDSGISGSQGNGNQGGNGWSGGFGGMGGGMRK</sequence>
<reference evidence="3 4" key="1">
    <citation type="submission" date="2024-09" db="EMBL/GenBank/DDBJ databases">
        <title>Genome sequencing and assembly of Phytophthora oleae, isolate VK10A, causative agent of rot of olive drupes.</title>
        <authorList>
            <person name="Conti Taguali S."/>
            <person name="Riolo M."/>
            <person name="La Spada F."/>
            <person name="Cacciola S.O."/>
            <person name="Dionisio G."/>
        </authorList>
    </citation>
    <scope>NUCLEOTIDE SEQUENCE [LARGE SCALE GENOMIC DNA]</scope>
    <source>
        <strain evidence="3 4">VK10A</strain>
    </source>
</reference>
<dbReference type="Proteomes" id="UP001632037">
    <property type="component" value="Unassembled WGS sequence"/>
</dbReference>
<evidence type="ECO:0000256" key="1">
    <source>
        <dbReference type="SAM" id="MobiDB-lite"/>
    </source>
</evidence>
<feature type="compositionally biased region" description="Gly residues" evidence="1">
    <location>
        <begin position="345"/>
        <end position="370"/>
    </location>
</feature>
<evidence type="ECO:0000313" key="3">
    <source>
        <dbReference type="EMBL" id="KAL3673186.1"/>
    </source>
</evidence>
<dbReference type="EMBL" id="JBIMZQ010000003">
    <property type="protein sequence ID" value="KAL3673186.1"/>
    <property type="molecule type" value="Genomic_DNA"/>
</dbReference>
<gene>
    <name evidence="3" type="ORF">V7S43_002479</name>
</gene>
<keyword evidence="4" id="KW-1185">Reference proteome</keyword>
<protein>
    <submittedName>
        <fullName evidence="3">Uncharacterized protein</fullName>
    </submittedName>
</protein>
<comment type="caution">
    <text evidence="3">The sequence shown here is derived from an EMBL/GenBank/DDBJ whole genome shotgun (WGS) entry which is preliminary data.</text>
</comment>
<evidence type="ECO:0000313" key="4">
    <source>
        <dbReference type="Proteomes" id="UP001632037"/>
    </source>
</evidence>
<name>A0ABD3G3M9_9STRA</name>
<feature type="chain" id="PRO_5044814467" evidence="2">
    <location>
        <begin position="24"/>
        <end position="370"/>
    </location>
</feature>
<feature type="signal peptide" evidence="2">
    <location>
        <begin position="1"/>
        <end position="23"/>
    </location>
</feature>
<organism evidence="3 4">
    <name type="scientific">Phytophthora oleae</name>
    <dbReference type="NCBI Taxonomy" id="2107226"/>
    <lineage>
        <taxon>Eukaryota</taxon>
        <taxon>Sar</taxon>
        <taxon>Stramenopiles</taxon>
        <taxon>Oomycota</taxon>
        <taxon>Peronosporomycetes</taxon>
        <taxon>Peronosporales</taxon>
        <taxon>Peronosporaceae</taxon>
        <taxon>Phytophthora</taxon>
    </lineage>
</organism>
<dbReference type="AlphaFoldDB" id="A0ABD3G3M9"/>
<proteinExistence type="predicted"/>
<accession>A0ABD3G3M9</accession>
<keyword evidence="2" id="KW-0732">Signal</keyword>
<feature type="compositionally biased region" description="Low complexity" evidence="1">
    <location>
        <begin position="198"/>
        <end position="344"/>
    </location>
</feature>
<evidence type="ECO:0000256" key="2">
    <source>
        <dbReference type="SAM" id="SignalP"/>
    </source>
</evidence>
<feature type="region of interest" description="Disordered" evidence="1">
    <location>
        <begin position="198"/>
        <end position="370"/>
    </location>
</feature>